<gene>
    <name evidence="2" type="ORF">HaLaN_12075</name>
</gene>
<feature type="region of interest" description="Disordered" evidence="1">
    <location>
        <begin position="55"/>
        <end position="77"/>
    </location>
</feature>
<protein>
    <submittedName>
        <fullName evidence="2">Uncharacterized protein</fullName>
    </submittedName>
</protein>
<dbReference type="AlphaFoldDB" id="A0A699Z183"/>
<dbReference type="EMBL" id="BLLF01000899">
    <property type="protein sequence ID" value="GFH15781.1"/>
    <property type="molecule type" value="Genomic_DNA"/>
</dbReference>
<evidence type="ECO:0000256" key="1">
    <source>
        <dbReference type="SAM" id="MobiDB-lite"/>
    </source>
</evidence>
<accession>A0A699Z183</accession>
<proteinExistence type="predicted"/>
<evidence type="ECO:0000313" key="2">
    <source>
        <dbReference type="EMBL" id="GFH15781.1"/>
    </source>
</evidence>
<keyword evidence="3" id="KW-1185">Reference proteome</keyword>
<comment type="caution">
    <text evidence="2">The sequence shown here is derived from an EMBL/GenBank/DDBJ whole genome shotgun (WGS) entry which is preliminary data.</text>
</comment>
<evidence type="ECO:0000313" key="3">
    <source>
        <dbReference type="Proteomes" id="UP000485058"/>
    </source>
</evidence>
<sequence length="102" mass="10972">MLFTAGQRFSLVARNVSQGLRCLSCASAISDGRSMAGEGHLEAAFDELELAPTSLAAKSPAQPQGHRHGHSLQVQARSERTVAEQRFKAANIAWEALKPICQ</sequence>
<organism evidence="2 3">
    <name type="scientific">Haematococcus lacustris</name>
    <name type="common">Green alga</name>
    <name type="synonym">Haematococcus pluvialis</name>
    <dbReference type="NCBI Taxonomy" id="44745"/>
    <lineage>
        <taxon>Eukaryota</taxon>
        <taxon>Viridiplantae</taxon>
        <taxon>Chlorophyta</taxon>
        <taxon>core chlorophytes</taxon>
        <taxon>Chlorophyceae</taxon>
        <taxon>CS clade</taxon>
        <taxon>Chlamydomonadales</taxon>
        <taxon>Haematococcaceae</taxon>
        <taxon>Haematococcus</taxon>
    </lineage>
</organism>
<name>A0A699Z183_HAELA</name>
<reference evidence="2 3" key="1">
    <citation type="submission" date="2020-02" db="EMBL/GenBank/DDBJ databases">
        <title>Draft genome sequence of Haematococcus lacustris strain NIES-144.</title>
        <authorList>
            <person name="Morimoto D."/>
            <person name="Nakagawa S."/>
            <person name="Yoshida T."/>
            <person name="Sawayama S."/>
        </authorList>
    </citation>
    <scope>NUCLEOTIDE SEQUENCE [LARGE SCALE GENOMIC DNA]</scope>
    <source>
        <strain evidence="2 3">NIES-144</strain>
    </source>
</reference>
<dbReference type="Proteomes" id="UP000485058">
    <property type="component" value="Unassembled WGS sequence"/>
</dbReference>